<dbReference type="NCBIfam" id="TIGR03083">
    <property type="entry name" value="maleylpyruvate isomerase family mycothiol-dependent enzyme"/>
    <property type="match status" value="1"/>
</dbReference>
<dbReference type="Pfam" id="PF11716">
    <property type="entry name" value="MDMPI_N"/>
    <property type="match status" value="1"/>
</dbReference>
<evidence type="ECO:0000313" key="2">
    <source>
        <dbReference type="EMBL" id="SEM34684.1"/>
    </source>
</evidence>
<dbReference type="NCBIfam" id="TIGR03086">
    <property type="entry name" value="TIGR03086 family metal-binding protein"/>
    <property type="match status" value="1"/>
</dbReference>
<name>A0A1H7XM22_9NOCA</name>
<gene>
    <name evidence="2" type="ORF">SAMN05444583_13329</name>
</gene>
<reference evidence="3" key="1">
    <citation type="submission" date="2016-10" db="EMBL/GenBank/DDBJ databases">
        <authorList>
            <person name="Varghese N."/>
            <person name="Submissions S."/>
        </authorList>
    </citation>
    <scope>NUCLEOTIDE SEQUENCE [LARGE SCALE GENOMIC DNA]</scope>
    <source>
        <strain evidence="3">DSM 44675</strain>
    </source>
</reference>
<dbReference type="Proteomes" id="UP000198677">
    <property type="component" value="Unassembled WGS sequence"/>
</dbReference>
<protein>
    <submittedName>
        <fullName evidence="2">TIGR03086 family protein</fullName>
    </submittedName>
</protein>
<dbReference type="EMBL" id="FOAW01000033">
    <property type="protein sequence ID" value="SEM34684.1"/>
    <property type="molecule type" value="Genomic_DNA"/>
</dbReference>
<dbReference type="Gene3D" id="1.20.120.450">
    <property type="entry name" value="dinb family like domain"/>
    <property type="match status" value="1"/>
</dbReference>
<sequence>MNQIADRYRRRAEAFEQKIAAVRPGQWSEQSPCAAWTARDVVAHIVAMHAAMLRPVHRDLSPAPSVGDDPLAAFLAARVDVQAVLDSPELAETECDTPTGQMSVEQQIDEVLSDDLVLHGWDLARATGQDDAMDPGDVARLWSSALAIPADLMEKCRTPGAFGPGIEVYGPEVTVPDDAPLQDRLLGLLGLDPR</sequence>
<evidence type="ECO:0000259" key="1">
    <source>
        <dbReference type="Pfam" id="PF11716"/>
    </source>
</evidence>
<dbReference type="OrthoDB" id="5185819at2"/>
<dbReference type="AlphaFoldDB" id="A0A1H7XM22"/>
<dbReference type="GO" id="GO:0046872">
    <property type="term" value="F:metal ion binding"/>
    <property type="evidence" value="ECO:0007669"/>
    <property type="project" value="InterPro"/>
</dbReference>
<evidence type="ECO:0000313" key="3">
    <source>
        <dbReference type="Proteomes" id="UP000198677"/>
    </source>
</evidence>
<dbReference type="InterPro" id="IPR024344">
    <property type="entry name" value="MDMPI_metal-binding"/>
</dbReference>
<keyword evidence="3" id="KW-1185">Reference proteome</keyword>
<dbReference type="InterPro" id="IPR017520">
    <property type="entry name" value="CHP03086"/>
</dbReference>
<dbReference type="InterPro" id="IPR034660">
    <property type="entry name" value="DinB/YfiT-like"/>
</dbReference>
<feature type="domain" description="Mycothiol-dependent maleylpyruvate isomerase metal-binding" evidence="1">
    <location>
        <begin position="10"/>
        <end position="124"/>
    </location>
</feature>
<dbReference type="InterPro" id="IPR017517">
    <property type="entry name" value="Maleyloyr_isom"/>
</dbReference>
<organism evidence="2 3">
    <name type="scientific">Rhodococcus maanshanensis</name>
    <dbReference type="NCBI Taxonomy" id="183556"/>
    <lineage>
        <taxon>Bacteria</taxon>
        <taxon>Bacillati</taxon>
        <taxon>Actinomycetota</taxon>
        <taxon>Actinomycetes</taxon>
        <taxon>Mycobacteriales</taxon>
        <taxon>Nocardiaceae</taxon>
        <taxon>Rhodococcus</taxon>
    </lineage>
</organism>
<dbReference type="SUPFAM" id="SSF109854">
    <property type="entry name" value="DinB/YfiT-like putative metalloenzymes"/>
    <property type="match status" value="1"/>
</dbReference>
<proteinExistence type="predicted"/>
<accession>A0A1H7XM22</accession>